<dbReference type="InterPro" id="IPR038266">
    <property type="entry name" value="NapC/NirT_cytc_sf"/>
</dbReference>
<dbReference type="PANTHER" id="PTHR30333:SF1">
    <property type="entry name" value="CYTOCHROME C-TYPE PROTEIN NAPC"/>
    <property type="match status" value="1"/>
</dbReference>
<keyword evidence="8" id="KW-0249">Electron transport</keyword>
<accession>A0ABS4JT98</accession>
<protein>
    <submittedName>
        <fullName evidence="13">Cytochrome c nitrite reductase small subunit</fullName>
    </submittedName>
</protein>
<evidence type="ECO:0000256" key="2">
    <source>
        <dbReference type="ARBA" id="ARBA00007395"/>
    </source>
</evidence>
<evidence type="ECO:0000313" key="13">
    <source>
        <dbReference type="EMBL" id="MBP2018738.1"/>
    </source>
</evidence>
<keyword evidence="10" id="KW-0408">Iron</keyword>
<comment type="caution">
    <text evidence="13">The sequence shown here is derived from an EMBL/GenBank/DDBJ whole genome shotgun (WGS) entry which is preliminary data.</text>
</comment>
<keyword evidence="11" id="KW-0472">Membrane</keyword>
<keyword evidence="4" id="KW-1003">Cell membrane</keyword>
<evidence type="ECO:0000256" key="11">
    <source>
        <dbReference type="ARBA" id="ARBA00023136"/>
    </source>
</evidence>
<dbReference type="RefSeq" id="WP_209466866.1">
    <property type="nucleotide sequence ID" value="NZ_JAGGLG010000017.1"/>
</dbReference>
<comment type="subcellular location">
    <subcellularLocation>
        <location evidence="1">Cell membrane</location>
    </subcellularLocation>
</comment>
<reference evidence="13 14" key="1">
    <citation type="submission" date="2021-03" db="EMBL/GenBank/DDBJ databases">
        <title>Genomic Encyclopedia of Type Strains, Phase IV (KMG-IV): sequencing the most valuable type-strain genomes for metagenomic binning, comparative biology and taxonomic classification.</title>
        <authorList>
            <person name="Goeker M."/>
        </authorList>
    </citation>
    <scope>NUCLEOTIDE SEQUENCE [LARGE SCALE GENOMIC DNA]</scope>
    <source>
        <strain evidence="13 14">DSM 27138</strain>
    </source>
</reference>
<keyword evidence="9" id="KW-1133">Transmembrane helix</keyword>
<evidence type="ECO:0000259" key="12">
    <source>
        <dbReference type="Pfam" id="PF03264"/>
    </source>
</evidence>
<evidence type="ECO:0000256" key="5">
    <source>
        <dbReference type="ARBA" id="ARBA00022617"/>
    </source>
</evidence>
<organism evidence="13 14">
    <name type="scientific">Symbiobacterium terraclitae</name>
    <dbReference type="NCBI Taxonomy" id="557451"/>
    <lineage>
        <taxon>Bacteria</taxon>
        <taxon>Bacillati</taxon>
        <taxon>Bacillota</taxon>
        <taxon>Clostridia</taxon>
        <taxon>Eubacteriales</taxon>
        <taxon>Symbiobacteriaceae</taxon>
        <taxon>Symbiobacterium</taxon>
    </lineage>
</organism>
<dbReference type="EMBL" id="JAGGLG010000017">
    <property type="protein sequence ID" value="MBP2018738.1"/>
    <property type="molecule type" value="Genomic_DNA"/>
</dbReference>
<dbReference type="Gene3D" id="1.10.3820.10">
    <property type="entry name" value="Di-heme elbow motif domain"/>
    <property type="match status" value="1"/>
</dbReference>
<keyword evidence="3" id="KW-0813">Transport</keyword>
<gene>
    <name evidence="13" type="ORF">J2Z79_002153</name>
</gene>
<evidence type="ECO:0000256" key="10">
    <source>
        <dbReference type="ARBA" id="ARBA00023004"/>
    </source>
</evidence>
<keyword evidence="7" id="KW-0479">Metal-binding</keyword>
<evidence type="ECO:0000313" key="14">
    <source>
        <dbReference type="Proteomes" id="UP001519289"/>
    </source>
</evidence>
<comment type="similarity">
    <text evidence="2">Belongs to the NapC/NirT/NrfH family.</text>
</comment>
<name>A0ABS4JT98_9FIRM</name>
<evidence type="ECO:0000256" key="4">
    <source>
        <dbReference type="ARBA" id="ARBA00022475"/>
    </source>
</evidence>
<dbReference type="SUPFAM" id="SSF48695">
    <property type="entry name" value="Multiheme cytochromes"/>
    <property type="match status" value="1"/>
</dbReference>
<dbReference type="PANTHER" id="PTHR30333">
    <property type="entry name" value="CYTOCHROME C-TYPE PROTEIN"/>
    <property type="match status" value="1"/>
</dbReference>
<dbReference type="Pfam" id="PF03264">
    <property type="entry name" value="Cytochrom_NNT"/>
    <property type="match status" value="1"/>
</dbReference>
<feature type="domain" description="NapC/NirT cytochrome c N-terminal" evidence="12">
    <location>
        <begin position="5"/>
        <end position="131"/>
    </location>
</feature>
<dbReference type="Proteomes" id="UP001519289">
    <property type="component" value="Unassembled WGS sequence"/>
</dbReference>
<keyword evidence="14" id="KW-1185">Reference proteome</keyword>
<evidence type="ECO:0000256" key="9">
    <source>
        <dbReference type="ARBA" id="ARBA00022989"/>
    </source>
</evidence>
<dbReference type="InterPro" id="IPR036280">
    <property type="entry name" value="Multihaem_cyt_sf"/>
</dbReference>
<evidence type="ECO:0000256" key="1">
    <source>
        <dbReference type="ARBA" id="ARBA00004236"/>
    </source>
</evidence>
<keyword evidence="5" id="KW-0349">Heme</keyword>
<keyword evidence="6" id="KW-0812">Transmembrane</keyword>
<evidence type="ECO:0000256" key="8">
    <source>
        <dbReference type="ARBA" id="ARBA00022982"/>
    </source>
</evidence>
<dbReference type="InterPro" id="IPR005126">
    <property type="entry name" value="NapC/NirT_cyt_c_N"/>
</dbReference>
<evidence type="ECO:0000256" key="6">
    <source>
        <dbReference type="ARBA" id="ARBA00022692"/>
    </source>
</evidence>
<proteinExistence type="inferred from homology"/>
<evidence type="ECO:0000256" key="7">
    <source>
        <dbReference type="ARBA" id="ARBA00022723"/>
    </source>
</evidence>
<sequence>MTKRWWIIITIAAVVVIALLAGPAALTASGLEPAACATCHSMAEFRDTHAESLHASVSCSECHLPHGAAGLPKKYEKGFKHVWATVTGEADIQLKPEDEQILLDNCIACHVNTEHVSVPENRSCLNCHYDDPHGNRESRSW</sequence>
<evidence type="ECO:0000256" key="3">
    <source>
        <dbReference type="ARBA" id="ARBA00022448"/>
    </source>
</evidence>
<dbReference type="InterPro" id="IPR051174">
    <property type="entry name" value="Cytochrome_c-type_ET"/>
</dbReference>